<gene>
    <name evidence="1" type="ORF">NEIELOOT_01511</name>
</gene>
<evidence type="ECO:0000313" key="1">
    <source>
        <dbReference type="EMBL" id="EFE49766.1"/>
    </source>
</evidence>
<reference evidence="1 2" key="1">
    <citation type="submission" date="2010-02" db="EMBL/GenBank/DDBJ databases">
        <authorList>
            <person name="Weinstock G."/>
            <person name="Sodergren E."/>
            <person name="Clifton S."/>
            <person name="Fulton L."/>
            <person name="Fulton B."/>
            <person name="Courtney L."/>
            <person name="Fronick C."/>
            <person name="Harrison M."/>
            <person name="Strong C."/>
            <person name="Farmer C."/>
            <person name="Delahaunty K."/>
            <person name="Markovic C."/>
            <person name="Hall O."/>
            <person name="Minx P."/>
            <person name="Tomlinson C."/>
            <person name="Mitreva M."/>
            <person name="Nelson J."/>
            <person name="Hou S."/>
            <person name="Wollam A."/>
            <person name="Pepin K.H."/>
            <person name="Johnson M."/>
            <person name="Bhonagiri V."/>
            <person name="Zhang X."/>
            <person name="Suruliraj S."/>
            <person name="Warren W."/>
            <person name="Chinwalla A."/>
            <person name="Mardis E.R."/>
            <person name="Wilson R.K."/>
        </authorList>
    </citation>
    <scope>NUCLEOTIDE SEQUENCE [LARGE SCALE GENOMIC DNA]</scope>
    <source>
        <strain evidence="1 2">ATCC 29315</strain>
    </source>
</reference>
<dbReference type="AlphaFoldDB" id="D4DR18"/>
<protein>
    <submittedName>
        <fullName evidence="1">Uncharacterized protein</fullName>
    </submittedName>
</protein>
<dbReference type="EMBL" id="ADBF01000042">
    <property type="protein sequence ID" value="EFE49766.1"/>
    <property type="molecule type" value="Genomic_DNA"/>
</dbReference>
<accession>D4DR18</accession>
<proteinExistence type="predicted"/>
<comment type="caution">
    <text evidence="1">The sequence shown here is derived from an EMBL/GenBank/DDBJ whole genome shotgun (WGS) entry which is preliminary data.</text>
</comment>
<name>D4DR18_NEIEG</name>
<evidence type="ECO:0000313" key="2">
    <source>
        <dbReference type="Proteomes" id="UP000005536"/>
    </source>
</evidence>
<sequence>MFNEFNERHRRLPVCRHYYGFGSPFRLSDGILMFFYIIV</sequence>
<organism evidence="1 2">
    <name type="scientific">Neisseria elongata subsp. glycolytica ATCC 29315</name>
    <dbReference type="NCBI Taxonomy" id="546263"/>
    <lineage>
        <taxon>Bacteria</taxon>
        <taxon>Pseudomonadati</taxon>
        <taxon>Pseudomonadota</taxon>
        <taxon>Betaproteobacteria</taxon>
        <taxon>Neisseriales</taxon>
        <taxon>Neisseriaceae</taxon>
        <taxon>Neisseria</taxon>
    </lineage>
</organism>
<dbReference type="Proteomes" id="UP000005536">
    <property type="component" value="Unassembled WGS sequence"/>
</dbReference>